<comment type="catalytic activity">
    <reaction evidence="1">
        <text>chorismate + L-glutamine = 4-amino-4-deoxychorismate + L-glutamate</text>
        <dbReference type="Rhea" id="RHEA:11672"/>
        <dbReference type="ChEBI" id="CHEBI:29748"/>
        <dbReference type="ChEBI" id="CHEBI:29985"/>
        <dbReference type="ChEBI" id="CHEBI:58359"/>
        <dbReference type="ChEBI" id="CHEBI:58406"/>
        <dbReference type="EC" id="2.6.1.85"/>
    </reaction>
</comment>
<dbReference type="Pfam" id="PF00425">
    <property type="entry name" value="Chorismate_bind"/>
    <property type="match status" value="1"/>
</dbReference>
<feature type="domain" description="Anthranilate synthase component I N-terminal" evidence="13">
    <location>
        <begin position="327"/>
        <end position="451"/>
    </location>
</feature>
<evidence type="ECO:0000256" key="9">
    <source>
        <dbReference type="ARBA" id="ARBA00031904"/>
    </source>
</evidence>
<keyword evidence="6" id="KW-0289">Folate biosynthesis</keyword>
<dbReference type="GO" id="GO:0046820">
    <property type="term" value="F:4-amino-4-deoxychorismate synthase activity"/>
    <property type="evidence" value="ECO:0007669"/>
    <property type="project" value="UniProtKB-EC"/>
</dbReference>
<dbReference type="Gene3D" id="3.60.120.10">
    <property type="entry name" value="Anthranilate synthase"/>
    <property type="match status" value="1"/>
</dbReference>
<dbReference type="GO" id="GO:0000162">
    <property type="term" value="P:L-tryptophan biosynthetic process"/>
    <property type="evidence" value="ECO:0007669"/>
    <property type="project" value="TreeGrafter"/>
</dbReference>
<gene>
    <name evidence="14" type="ORF">PV04_03114</name>
</gene>
<evidence type="ECO:0000256" key="6">
    <source>
        <dbReference type="ARBA" id="ARBA00022909"/>
    </source>
</evidence>
<organism evidence="14 15">
    <name type="scientific">Phialophora macrospora</name>
    <dbReference type="NCBI Taxonomy" id="1851006"/>
    <lineage>
        <taxon>Eukaryota</taxon>
        <taxon>Fungi</taxon>
        <taxon>Dikarya</taxon>
        <taxon>Ascomycota</taxon>
        <taxon>Pezizomycotina</taxon>
        <taxon>Eurotiomycetes</taxon>
        <taxon>Chaetothyriomycetidae</taxon>
        <taxon>Chaetothyriales</taxon>
        <taxon>Herpotrichiellaceae</taxon>
        <taxon>Phialophora</taxon>
    </lineage>
</organism>
<dbReference type="InterPro" id="IPR017926">
    <property type="entry name" value="GATASE"/>
</dbReference>
<dbReference type="InterPro" id="IPR006805">
    <property type="entry name" value="Anth_synth_I_N"/>
</dbReference>
<dbReference type="PROSITE" id="PS51273">
    <property type="entry name" value="GATASE_TYPE_1"/>
    <property type="match status" value="1"/>
</dbReference>
<evidence type="ECO:0000256" key="7">
    <source>
        <dbReference type="ARBA" id="ARBA00022962"/>
    </source>
</evidence>
<dbReference type="AlphaFoldDB" id="A0A0D2GFA8"/>
<evidence type="ECO:0000259" key="12">
    <source>
        <dbReference type="Pfam" id="PF00425"/>
    </source>
</evidence>
<keyword evidence="7" id="KW-0315">Glutamine amidotransferase</keyword>
<evidence type="ECO:0000256" key="10">
    <source>
        <dbReference type="SAM" id="MobiDB-lite"/>
    </source>
</evidence>
<dbReference type="GO" id="GO:0008153">
    <property type="term" value="P:4-aminobenzoate biosynthetic process"/>
    <property type="evidence" value="ECO:0007669"/>
    <property type="project" value="TreeGrafter"/>
</dbReference>
<name>A0A0D2GFA8_9EURO</name>
<dbReference type="SUPFAM" id="SSF52317">
    <property type="entry name" value="Class I glutamine amidotransferase-like"/>
    <property type="match status" value="1"/>
</dbReference>
<dbReference type="InterPro" id="IPR019999">
    <property type="entry name" value="Anth_synth_I-like"/>
</dbReference>
<dbReference type="Pfam" id="PF00117">
    <property type="entry name" value="GATase"/>
    <property type="match status" value="2"/>
</dbReference>
<evidence type="ECO:0000259" key="13">
    <source>
        <dbReference type="Pfam" id="PF04715"/>
    </source>
</evidence>
<dbReference type="PANTHER" id="PTHR11236:SF18">
    <property type="entry name" value="AMINODEOXYCHORISMATE SYNTHASE"/>
    <property type="match status" value="1"/>
</dbReference>
<dbReference type="Gene3D" id="3.40.50.880">
    <property type="match status" value="1"/>
</dbReference>
<dbReference type="PANTHER" id="PTHR11236">
    <property type="entry name" value="AMINOBENZOATE/ANTHRANILATE SYNTHASE"/>
    <property type="match status" value="1"/>
</dbReference>
<evidence type="ECO:0000256" key="8">
    <source>
        <dbReference type="ARBA" id="ARBA00031329"/>
    </source>
</evidence>
<comment type="similarity">
    <text evidence="3">In the C-terminal section; belongs to the anthranilate synthase component I family.</text>
</comment>
<protein>
    <recommendedName>
        <fullName evidence="4">aminodeoxychorismate synthase</fullName>
        <ecNumber evidence="4">2.6.1.85</ecNumber>
    </recommendedName>
    <alternativeName>
        <fullName evidence="8">Para-aminobenzoate synthase</fullName>
    </alternativeName>
    <alternativeName>
        <fullName evidence="9">p-aminobenzoic acid synthase</fullName>
    </alternativeName>
</protein>
<evidence type="ECO:0000256" key="1">
    <source>
        <dbReference type="ARBA" id="ARBA00001000"/>
    </source>
</evidence>
<dbReference type="InterPro" id="IPR015890">
    <property type="entry name" value="Chorismate_C"/>
</dbReference>
<feature type="domain" description="Glutamine amidotransferase" evidence="11">
    <location>
        <begin position="200"/>
        <end position="235"/>
    </location>
</feature>
<keyword evidence="15" id="KW-1185">Reference proteome</keyword>
<dbReference type="GO" id="GO:0005737">
    <property type="term" value="C:cytoplasm"/>
    <property type="evidence" value="ECO:0007669"/>
    <property type="project" value="TreeGrafter"/>
</dbReference>
<evidence type="ECO:0000313" key="15">
    <source>
        <dbReference type="Proteomes" id="UP000054266"/>
    </source>
</evidence>
<keyword evidence="5" id="KW-0808">Transferase</keyword>
<dbReference type="GO" id="GO:0046654">
    <property type="term" value="P:tetrahydrofolate biosynthetic process"/>
    <property type="evidence" value="ECO:0007669"/>
    <property type="project" value="UniProtKB-UniPathway"/>
</dbReference>
<dbReference type="CDD" id="cd01743">
    <property type="entry name" value="GATase1_Anthranilate_Synthase"/>
    <property type="match status" value="1"/>
</dbReference>
<dbReference type="Proteomes" id="UP000054266">
    <property type="component" value="Unassembled WGS sequence"/>
</dbReference>
<evidence type="ECO:0000256" key="4">
    <source>
        <dbReference type="ARBA" id="ARBA00013139"/>
    </source>
</evidence>
<accession>A0A0D2GFA8</accession>
<dbReference type="PRINTS" id="PR00096">
    <property type="entry name" value="GATASE"/>
</dbReference>
<evidence type="ECO:0000256" key="2">
    <source>
        <dbReference type="ARBA" id="ARBA00005009"/>
    </source>
</evidence>
<dbReference type="SUPFAM" id="SSF56322">
    <property type="entry name" value="ADC synthase"/>
    <property type="match status" value="1"/>
</dbReference>
<dbReference type="UniPathway" id="UPA00077">
    <property type="reaction ID" value="UER00149"/>
</dbReference>
<dbReference type="STRING" id="5601.A0A0D2GFA8"/>
<dbReference type="PRINTS" id="PR00097">
    <property type="entry name" value="ANTSNTHASEII"/>
</dbReference>
<dbReference type="InterPro" id="IPR029062">
    <property type="entry name" value="Class_I_gatase-like"/>
</dbReference>
<reference evidence="14 15" key="1">
    <citation type="submission" date="2015-01" db="EMBL/GenBank/DDBJ databases">
        <title>The Genome Sequence of Capronia semiimmersa CBS27337.</title>
        <authorList>
            <consortium name="The Broad Institute Genomics Platform"/>
            <person name="Cuomo C."/>
            <person name="de Hoog S."/>
            <person name="Gorbushina A."/>
            <person name="Stielow B."/>
            <person name="Teixiera M."/>
            <person name="Abouelleil A."/>
            <person name="Chapman S.B."/>
            <person name="Priest M."/>
            <person name="Young S.K."/>
            <person name="Wortman J."/>
            <person name="Nusbaum C."/>
            <person name="Birren B."/>
        </authorList>
    </citation>
    <scope>NUCLEOTIDE SEQUENCE [LARGE SCALE GENOMIC DNA]</scope>
    <source>
        <strain evidence="14 15">CBS 27337</strain>
    </source>
</reference>
<dbReference type="EMBL" id="KN846957">
    <property type="protein sequence ID" value="KIW70879.1"/>
    <property type="molecule type" value="Genomic_DNA"/>
</dbReference>
<dbReference type="HOGENOM" id="CLU_006493_0_0_1"/>
<dbReference type="NCBIfam" id="TIGR01823">
    <property type="entry name" value="PabB-fungal"/>
    <property type="match status" value="1"/>
</dbReference>
<evidence type="ECO:0000313" key="14">
    <source>
        <dbReference type="EMBL" id="KIW70879.1"/>
    </source>
</evidence>
<evidence type="ECO:0000256" key="5">
    <source>
        <dbReference type="ARBA" id="ARBA00022679"/>
    </source>
</evidence>
<dbReference type="GO" id="GO:0046656">
    <property type="term" value="P:folic acid biosynthetic process"/>
    <property type="evidence" value="ECO:0007669"/>
    <property type="project" value="UniProtKB-KW"/>
</dbReference>
<feature type="region of interest" description="Disordered" evidence="10">
    <location>
        <begin position="155"/>
        <end position="185"/>
    </location>
</feature>
<proteinExistence type="inferred from homology"/>
<dbReference type="InterPro" id="IPR005801">
    <property type="entry name" value="ADC_synthase"/>
</dbReference>
<evidence type="ECO:0000259" key="11">
    <source>
        <dbReference type="Pfam" id="PF00117"/>
    </source>
</evidence>
<dbReference type="InterPro" id="IPR006221">
    <property type="entry name" value="TrpG/PapA_dom"/>
</dbReference>
<sequence>MTAQGSILFVDAYDSFAENIAALLYRCLRVHVTLIRIDCNIQREFEQTSQEFFSSFDAIILGPGPGNPANGADVGLFNQVWACAESQKIPVLGICLGFQSLCARYDLPVVRMSLPCHGHAKEVCHSGRDIFSGTERIVATCYNSLGVSLKDLGREDTVSRPSSSGSGASMWSSESLHSTSSLPLPPAKNAGRSDLCQRVKSLDVLAWDKNDWVMAVRHKLLPFHGFQFHPESCKSNLACQTLIKRWWMATISHNKEHRGPFPRRQVRSLDAEGLDQTRLPSNATNLLNELLLISSACKDSVHRRSVQLPGASGMIADVCHRSSRPDRVAMLESTKRGRYSIYPFTHEQSFLLEYNAGQLLCYLPSSAYDPYHRSFLGREAAVALIGSFIRSRSFKDDEGDLPFRGGFVGFLSYEFGTASLHLDVHRQNVPSPSTPEISLLWVDRSVVYDQDTGVAHVQSIRGDDSWVDEMTKMLQSIYEASTEASRSAGSADSKEAEKILSSAKFTLPDHERYVSRIRTCQSELLAGNSYELCLTTEATITTPASPDAPYLLYRNIQRHNPVPFASYISFNKTTILSSSPEQFLSWSAKDGTIDMIPMKGTVKKTPEMTLAKATEILSSAKESAENLMIADLIRHDLYSTVGHDATVEVVRLCDVVESETVFSLVSHIRAHASIPPDMGKDSNEYAKAMSDYGIRALTRTLPPGSMTGAPKKRSCEILDNLERRDRGVYSGAIGYIDICGSGAWSVVIRSAFSNREDNVKDTSTGEERQKWRIGAGGAITVLSDEEEEWEEMMTKLDSVLRGFRVG</sequence>
<comment type="pathway">
    <text evidence="2">Cofactor biosynthesis; tetrahydrofolate biosynthesis; 4-aminobenzoate from chorismate: step 1/2.</text>
</comment>
<dbReference type="EC" id="2.6.1.85" evidence="4"/>
<dbReference type="Pfam" id="PF04715">
    <property type="entry name" value="Anth_synt_I_N"/>
    <property type="match status" value="1"/>
</dbReference>
<feature type="domain" description="Chorismate-utilising enzyme C-terminal" evidence="12">
    <location>
        <begin position="510"/>
        <end position="795"/>
    </location>
</feature>
<feature type="compositionally biased region" description="Low complexity" evidence="10">
    <location>
        <begin position="159"/>
        <end position="182"/>
    </location>
</feature>
<dbReference type="InterPro" id="IPR010117">
    <property type="entry name" value="PabB_fungal"/>
</dbReference>
<evidence type="ECO:0000256" key="3">
    <source>
        <dbReference type="ARBA" id="ARBA00005970"/>
    </source>
</evidence>
<feature type="domain" description="Glutamine amidotransferase" evidence="11">
    <location>
        <begin position="9"/>
        <end position="159"/>
    </location>
</feature>